<evidence type="ECO:0000313" key="2">
    <source>
        <dbReference type="EMBL" id="JAH92196.1"/>
    </source>
</evidence>
<name>A0A0E9WPG5_ANGAN</name>
<keyword evidence="1" id="KW-1133">Transmembrane helix</keyword>
<dbReference type="AlphaFoldDB" id="A0A0E9WPG5"/>
<protein>
    <submittedName>
        <fullName evidence="2">Uncharacterized protein</fullName>
    </submittedName>
</protein>
<accession>A0A0E9WPG5</accession>
<reference evidence="2" key="2">
    <citation type="journal article" date="2015" name="Fish Shellfish Immunol.">
        <title>Early steps in the European eel (Anguilla anguilla)-Vibrio vulnificus interaction in the gills: Role of the RtxA13 toxin.</title>
        <authorList>
            <person name="Callol A."/>
            <person name="Pajuelo D."/>
            <person name="Ebbesson L."/>
            <person name="Teles M."/>
            <person name="MacKenzie S."/>
            <person name="Amaro C."/>
        </authorList>
    </citation>
    <scope>NUCLEOTIDE SEQUENCE</scope>
</reference>
<feature type="transmembrane region" description="Helical" evidence="1">
    <location>
        <begin position="49"/>
        <end position="69"/>
    </location>
</feature>
<proteinExistence type="predicted"/>
<reference evidence="2" key="1">
    <citation type="submission" date="2014-11" db="EMBL/GenBank/DDBJ databases">
        <authorList>
            <person name="Amaro Gonzalez C."/>
        </authorList>
    </citation>
    <scope>NUCLEOTIDE SEQUENCE</scope>
</reference>
<keyword evidence="1" id="KW-0472">Membrane</keyword>
<sequence>MYSRAYSSNTASELCIIDHSFCRGLNTILTILTICSSQITESRVSSSHVFFTVVYLFYVVVFTWGFMMLHLE</sequence>
<dbReference type="EMBL" id="GBXM01016381">
    <property type="protein sequence ID" value="JAH92196.1"/>
    <property type="molecule type" value="Transcribed_RNA"/>
</dbReference>
<keyword evidence="1" id="KW-0812">Transmembrane</keyword>
<evidence type="ECO:0000256" key="1">
    <source>
        <dbReference type="SAM" id="Phobius"/>
    </source>
</evidence>
<organism evidence="2">
    <name type="scientific">Anguilla anguilla</name>
    <name type="common">European freshwater eel</name>
    <name type="synonym">Muraena anguilla</name>
    <dbReference type="NCBI Taxonomy" id="7936"/>
    <lineage>
        <taxon>Eukaryota</taxon>
        <taxon>Metazoa</taxon>
        <taxon>Chordata</taxon>
        <taxon>Craniata</taxon>
        <taxon>Vertebrata</taxon>
        <taxon>Euteleostomi</taxon>
        <taxon>Actinopterygii</taxon>
        <taxon>Neopterygii</taxon>
        <taxon>Teleostei</taxon>
        <taxon>Anguilliformes</taxon>
        <taxon>Anguillidae</taxon>
        <taxon>Anguilla</taxon>
    </lineage>
</organism>